<proteinExistence type="predicted"/>
<dbReference type="EMBL" id="CACRTD010000003">
    <property type="protein sequence ID" value="VYS81397.1"/>
    <property type="molecule type" value="Genomic_DNA"/>
</dbReference>
<feature type="transmembrane region" description="Helical" evidence="1">
    <location>
        <begin position="28"/>
        <end position="50"/>
    </location>
</feature>
<dbReference type="RefSeq" id="WP_121768559.1">
    <property type="nucleotide sequence ID" value="NZ_CACRTD010000003.1"/>
</dbReference>
<dbReference type="AlphaFoldDB" id="A0A6N2RK43"/>
<accession>A0A6N2RK43</accession>
<organism evidence="2">
    <name type="scientific">Bacteroides ovatus</name>
    <dbReference type="NCBI Taxonomy" id="28116"/>
    <lineage>
        <taxon>Bacteria</taxon>
        <taxon>Pseudomonadati</taxon>
        <taxon>Bacteroidota</taxon>
        <taxon>Bacteroidia</taxon>
        <taxon>Bacteroidales</taxon>
        <taxon>Bacteroidaceae</taxon>
        <taxon>Bacteroides</taxon>
    </lineage>
</organism>
<sequence>MKIITFITFGIVPMALFAQAPAPSSSDGFGSVLMVLLICVIIFIVCRELLCWYYKINKMVSNQEEIIRLLKLIADRDNNKINQENKEIIIDPFHKK</sequence>
<evidence type="ECO:0000256" key="1">
    <source>
        <dbReference type="SAM" id="Phobius"/>
    </source>
</evidence>
<protein>
    <submittedName>
        <fullName evidence="2">Uncharacterized protein</fullName>
    </submittedName>
</protein>
<reference evidence="2" key="1">
    <citation type="submission" date="2019-11" db="EMBL/GenBank/DDBJ databases">
        <authorList>
            <person name="Feng L."/>
        </authorList>
    </citation>
    <scope>NUCLEOTIDE SEQUENCE</scope>
    <source>
        <strain evidence="2">BovatusLFYP28</strain>
    </source>
</reference>
<keyword evidence="1" id="KW-0812">Transmembrane</keyword>
<gene>
    <name evidence="2" type="ORF">BOLFYP28_05684</name>
</gene>
<keyword evidence="1" id="KW-0472">Membrane</keyword>
<keyword evidence="1" id="KW-1133">Transmembrane helix</keyword>
<evidence type="ECO:0000313" key="2">
    <source>
        <dbReference type="EMBL" id="VYS81397.1"/>
    </source>
</evidence>
<name>A0A6N2RK43_BACOV</name>